<dbReference type="GO" id="GO:0016192">
    <property type="term" value="P:vesicle-mediated transport"/>
    <property type="evidence" value="ECO:0007669"/>
    <property type="project" value="UniProtKB-KW"/>
</dbReference>
<keyword evidence="5" id="KW-0653">Protein transport</keyword>
<dbReference type="OrthoDB" id="9984275at2759"/>
<dbReference type="InterPro" id="IPR000744">
    <property type="entry name" value="NSF_attach"/>
</dbReference>
<organism evidence="10 11">
    <name type="scientific">Ambispora leptoticha</name>
    <dbReference type="NCBI Taxonomy" id="144679"/>
    <lineage>
        <taxon>Eukaryota</taxon>
        <taxon>Fungi</taxon>
        <taxon>Fungi incertae sedis</taxon>
        <taxon>Mucoromycota</taxon>
        <taxon>Glomeromycotina</taxon>
        <taxon>Glomeromycetes</taxon>
        <taxon>Archaeosporales</taxon>
        <taxon>Ambisporaceae</taxon>
        <taxon>Ambispora</taxon>
    </lineage>
</organism>
<dbReference type="PANTHER" id="PTHR13768">
    <property type="entry name" value="SOLUBLE NSF ATTACHMENT PROTEIN SNAP"/>
    <property type="match status" value="1"/>
</dbReference>
<reference evidence="10" key="1">
    <citation type="submission" date="2021-06" db="EMBL/GenBank/DDBJ databases">
        <authorList>
            <person name="Kallberg Y."/>
            <person name="Tangrot J."/>
            <person name="Rosling A."/>
        </authorList>
    </citation>
    <scope>NUCLEOTIDE SEQUENCE</scope>
    <source>
        <strain evidence="10">FL130A</strain>
    </source>
</reference>
<name>A0A9N9D0Y5_9GLOM</name>
<sequence>MESNKIREAVQFLADGDKATQKGWFKKPEWDVAGSYYEKAASCFKAARSYEQAIQAYLKASDALFKSDSIYMAAKSMEGAANLAAQQLKQPERAAELYRQASDLYQTHMTPDRAAEMLEKAARALEPIDVDQAIDFYVAACSLYESEDRSRFAIDTFTRTIAMMTRHKRYDAAIEILLRLRDIYHSINNNTGLNKTCLSIIIVLLAANDEIGAKRQFQHFCQYAFVQSEESAIASILLDAFEQGDQELLEETVHRQIVTYLDNEIAKLARTLQVPGDLPNTNKNPASTSTTNAAKKLSSIQPPQQQAFLWNHGGELGGGEEKEFDEDDYVSSYYDEKLIDAAAAAETVASQRSFTDYTESTEVEREIGDGSSRIESIGSDTVVSNNINDSISNIPPSSSQNIHVIRESLPVSEYDEDEDGGLC</sequence>
<evidence type="ECO:0000256" key="5">
    <source>
        <dbReference type="ARBA" id="ARBA00022927"/>
    </source>
</evidence>
<dbReference type="PANTHER" id="PTHR13768:SF2">
    <property type="entry name" value="GAMMA-SOLUBLE NSF ATTACHMENT PROTEIN"/>
    <property type="match status" value="1"/>
</dbReference>
<dbReference type="GO" id="GO:0006886">
    <property type="term" value="P:intracellular protein transport"/>
    <property type="evidence" value="ECO:0007669"/>
    <property type="project" value="InterPro"/>
</dbReference>
<keyword evidence="3" id="KW-0813">Transport</keyword>
<feature type="region of interest" description="Disordered" evidence="9">
    <location>
        <begin position="356"/>
        <end position="376"/>
    </location>
</feature>
<evidence type="ECO:0000256" key="1">
    <source>
        <dbReference type="ARBA" id="ARBA00004170"/>
    </source>
</evidence>
<evidence type="ECO:0000256" key="6">
    <source>
        <dbReference type="ARBA" id="ARBA00023136"/>
    </source>
</evidence>
<evidence type="ECO:0000256" key="8">
    <source>
        <dbReference type="ARBA" id="ARBA00042485"/>
    </source>
</evidence>
<accession>A0A9N9D0Y5</accession>
<dbReference type="GO" id="GO:0005774">
    <property type="term" value="C:vacuolar membrane"/>
    <property type="evidence" value="ECO:0007669"/>
    <property type="project" value="TreeGrafter"/>
</dbReference>
<dbReference type="GO" id="GO:0019905">
    <property type="term" value="F:syntaxin binding"/>
    <property type="evidence" value="ECO:0007669"/>
    <property type="project" value="TreeGrafter"/>
</dbReference>
<dbReference type="SUPFAM" id="SSF48452">
    <property type="entry name" value="TPR-like"/>
    <property type="match status" value="1"/>
</dbReference>
<keyword evidence="4" id="KW-0931">ER-Golgi transport</keyword>
<comment type="subcellular location">
    <subcellularLocation>
        <location evidence="1">Membrane</location>
        <topology evidence="1">Peripheral membrane protein</topology>
    </subcellularLocation>
</comment>
<protein>
    <recommendedName>
        <fullName evidence="7">Gamma-soluble NSF attachment protein</fullName>
    </recommendedName>
    <alternativeName>
        <fullName evidence="8">N-ethylmaleimide-sensitive factor attachment protein gamma</fullName>
    </alternativeName>
</protein>
<evidence type="ECO:0000256" key="7">
    <source>
        <dbReference type="ARBA" id="ARBA00040047"/>
    </source>
</evidence>
<gene>
    <name evidence="10" type="ORF">ALEPTO_LOCUS9013</name>
</gene>
<keyword evidence="11" id="KW-1185">Reference proteome</keyword>
<dbReference type="GO" id="GO:0031201">
    <property type="term" value="C:SNARE complex"/>
    <property type="evidence" value="ECO:0007669"/>
    <property type="project" value="TreeGrafter"/>
</dbReference>
<dbReference type="Pfam" id="PF14938">
    <property type="entry name" value="SNAP"/>
    <property type="match status" value="1"/>
</dbReference>
<keyword evidence="6" id="KW-0472">Membrane</keyword>
<dbReference type="Gene3D" id="1.25.40.10">
    <property type="entry name" value="Tetratricopeptide repeat domain"/>
    <property type="match status" value="1"/>
</dbReference>
<feature type="region of interest" description="Disordered" evidence="9">
    <location>
        <begin position="276"/>
        <end position="301"/>
    </location>
</feature>
<comment type="similarity">
    <text evidence="2">Belongs to the SNAP family.</text>
</comment>
<evidence type="ECO:0000256" key="2">
    <source>
        <dbReference type="ARBA" id="ARBA00010050"/>
    </source>
</evidence>
<evidence type="ECO:0000256" key="9">
    <source>
        <dbReference type="SAM" id="MobiDB-lite"/>
    </source>
</evidence>
<evidence type="ECO:0000256" key="3">
    <source>
        <dbReference type="ARBA" id="ARBA00022448"/>
    </source>
</evidence>
<dbReference type="AlphaFoldDB" id="A0A9N9D0Y5"/>
<evidence type="ECO:0000313" key="10">
    <source>
        <dbReference type="EMBL" id="CAG8622268.1"/>
    </source>
</evidence>
<feature type="compositionally biased region" description="Polar residues" evidence="9">
    <location>
        <begin position="279"/>
        <end position="301"/>
    </location>
</feature>
<dbReference type="GO" id="GO:0005483">
    <property type="term" value="F:soluble NSF attachment protein activity"/>
    <property type="evidence" value="ECO:0007669"/>
    <property type="project" value="TreeGrafter"/>
</dbReference>
<dbReference type="Proteomes" id="UP000789508">
    <property type="component" value="Unassembled WGS sequence"/>
</dbReference>
<dbReference type="InterPro" id="IPR011990">
    <property type="entry name" value="TPR-like_helical_dom_sf"/>
</dbReference>
<comment type="caution">
    <text evidence="10">The sequence shown here is derived from an EMBL/GenBank/DDBJ whole genome shotgun (WGS) entry which is preliminary data.</text>
</comment>
<evidence type="ECO:0000313" key="11">
    <source>
        <dbReference type="Proteomes" id="UP000789508"/>
    </source>
</evidence>
<evidence type="ECO:0000256" key="4">
    <source>
        <dbReference type="ARBA" id="ARBA00022892"/>
    </source>
</evidence>
<proteinExistence type="inferred from homology"/>
<dbReference type="EMBL" id="CAJVPS010006157">
    <property type="protein sequence ID" value="CAG8622268.1"/>
    <property type="molecule type" value="Genomic_DNA"/>
</dbReference>